<name>A0AAD5PCN9_9FUNG</name>
<reference evidence="3" key="1">
    <citation type="journal article" date="2022" name="IScience">
        <title>Evolution of zygomycete secretomes and the origins of terrestrial fungal ecologies.</title>
        <authorList>
            <person name="Chang Y."/>
            <person name="Wang Y."/>
            <person name="Mondo S."/>
            <person name="Ahrendt S."/>
            <person name="Andreopoulos W."/>
            <person name="Barry K."/>
            <person name="Beard J."/>
            <person name="Benny G.L."/>
            <person name="Blankenship S."/>
            <person name="Bonito G."/>
            <person name="Cuomo C."/>
            <person name="Desiro A."/>
            <person name="Gervers K.A."/>
            <person name="Hundley H."/>
            <person name="Kuo A."/>
            <person name="LaButti K."/>
            <person name="Lang B.F."/>
            <person name="Lipzen A."/>
            <person name="O'Donnell K."/>
            <person name="Pangilinan J."/>
            <person name="Reynolds N."/>
            <person name="Sandor L."/>
            <person name="Smith M.E."/>
            <person name="Tsang A."/>
            <person name="Grigoriev I.V."/>
            <person name="Stajich J.E."/>
            <person name="Spatafora J.W."/>
        </authorList>
    </citation>
    <scope>NUCLEOTIDE SEQUENCE</scope>
    <source>
        <strain evidence="3">RSA 2281</strain>
    </source>
</reference>
<feature type="coiled-coil region" evidence="1">
    <location>
        <begin position="321"/>
        <end position="348"/>
    </location>
</feature>
<feature type="coiled-coil region" evidence="1">
    <location>
        <begin position="60"/>
        <end position="87"/>
    </location>
</feature>
<keyword evidence="1" id="KW-0175">Coiled coil</keyword>
<sequence length="570" mass="65260">MHIFYKQETRLVSYYTNECSMYTAANVAKEISAKREQKKALEGIQNKLPSQSIVPNNESNERISGAIQQIENEVLSLDRKLHSAEKDVMRHFHEAIDEICKRYVHNGTKNIENELQKKLDDANDGFQRKTEEIKANINTLRTTKMNFEDGNKKIAEMGRETQHQLSVLIHDQVEGLRTQNKAAFTEIRGKYHELSSTNYKDQLRADVTRDVAEYVKQKFRPEELHTIKEHVMKIVEQNQRTATTTATTASSSSSISQPPLEPEQYIDLIRSEVQKYAQNKDELQKQLSELDEWNTMKNKMKDLGNKIDKEATSTSSSKTVLQNLQNDLSQLFRKLDLIQKQMDTITNKSTSSEEQARELTVLNRRLQDVARDLAVNSSQLEMTQTWDAFSETESARLKNNSQRSRSENGTLSTTATEEERQRKRQRIGDASSTDNSDRITSSGANDTQLEEKIKTLEQKQNSLTEYLDTFRTNVLNPEFPERLQSTMTDIEMVLRSHEEFISHLVDPIRAARGGSVDLTTSTNNPIQIPHTLSPAMIQAIQTLVKNTAEQTAKPLLERIALLEAKLNQRN</sequence>
<reference evidence="3" key="2">
    <citation type="submission" date="2023-02" db="EMBL/GenBank/DDBJ databases">
        <authorList>
            <consortium name="DOE Joint Genome Institute"/>
            <person name="Mondo S.J."/>
            <person name="Chang Y."/>
            <person name="Wang Y."/>
            <person name="Ahrendt S."/>
            <person name="Andreopoulos W."/>
            <person name="Barry K."/>
            <person name="Beard J."/>
            <person name="Benny G.L."/>
            <person name="Blankenship S."/>
            <person name="Bonito G."/>
            <person name="Cuomo C."/>
            <person name="Desiro A."/>
            <person name="Gervers K.A."/>
            <person name="Hundley H."/>
            <person name="Kuo A."/>
            <person name="LaButti K."/>
            <person name="Lang B.F."/>
            <person name="Lipzen A."/>
            <person name="O'Donnell K."/>
            <person name="Pangilinan J."/>
            <person name="Reynolds N."/>
            <person name="Sandor L."/>
            <person name="Smith M.W."/>
            <person name="Tsang A."/>
            <person name="Grigoriev I.V."/>
            <person name="Stajich J.E."/>
            <person name="Spatafora J.W."/>
        </authorList>
    </citation>
    <scope>NUCLEOTIDE SEQUENCE</scope>
    <source>
        <strain evidence="3">RSA 2281</strain>
    </source>
</reference>
<evidence type="ECO:0000256" key="1">
    <source>
        <dbReference type="SAM" id="Coils"/>
    </source>
</evidence>
<evidence type="ECO:0000313" key="4">
    <source>
        <dbReference type="Proteomes" id="UP001209540"/>
    </source>
</evidence>
<feature type="compositionally biased region" description="Polar residues" evidence="2">
    <location>
        <begin position="430"/>
        <end position="447"/>
    </location>
</feature>
<feature type="region of interest" description="Disordered" evidence="2">
    <location>
        <begin position="239"/>
        <end position="260"/>
    </location>
</feature>
<feature type="compositionally biased region" description="Low complexity" evidence="2">
    <location>
        <begin position="241"/>
        <end position="256"/>
    </location>
</feature>
<gene>
    <name evidence="3" type="ORF">BDA99DRAFT_538611</name>
</gene>
<dbReference type="AlphaFoldDB" id="A0AAD5PCN9"/>
<feature type="coiled-coil region" evidence="1">
    <location>
        <begin position="266"/>
        <end position="293"/>
    </location>
</feature>
<comment type="caution">
    <text evidence="3">The sequence shown here is derived from an EMBL/GenBank/DDBJ whole genome shotgun (WGS) entry which is preliminary data.</text>
</comment>
<protein>
    <submittedName>
        <fullName evidence="3">Uncharacterized protein</fullName>
    </submittedName>
</protein>
<keyword evidence="4" id="KW-1185">Reference proteome</keyword>
<accession>A0AAD5PCN9</accession>
<dbReference type="Proteomes" id="UP001209540">
    <property type="component" value="Unassembled WGS sequence"/>
</dbReference>
<proteinExistence type="predicted"/>
<dbReference type="EMBL" id="JAIXMP010000017">
    <property type="protein sequence ID" value="KAI9259651.1"/>
    <property type="molecule type" value="Genomic_DNA"/>
</dbReference>
<evidence type="ECO:0000313" key="3">
    <source>
        <dbReference type="EMBL" id="KAI9259651.1"/>
    </source>
</evidence>
<evidence type="ECO:0000256" key="2">
    <source>
        <dbReference type="SAM" id="MobiDB-lite"/>
    </source>
</evidence>
<feature type="compositionally biased region" description="Polar residues" evidence="2">
    <location>
        <begin position="397"/>
        <end position="415"/>
    </location>
</feature>
<feature type="region of interest" description="Disordered" evidence="2">
    <location>
        <begin position="393"/>
        <end position="449"/>
    </location>
</feature>
<organism evidence="3 4">
    <name type="scientific">Phascolomyces articulosus</name>
    <dbReference type="NCBI Taxonomy" id="60185"/>
    <lineage>
        <taxon>Eukaryota</taxon>
        <taxon>Fungi</taxon>
        <taxon>Fungi incertae sedis</taxon>
        <taxon>Mucoromycota</taxon>
        <taxon>Mucoromycotina</taxon>
        <taxon>Mucoromycetes</taxon>
        <taxon>Mucorales</taxon>
        <taxon>Lichtheimiaceae</taxon>
        <taxon>Phascolomyces</taxon>
    </lineage>
</organism>